<dbReference type="AlphaFoldDB" id="A0A0S4LTI5"/>
<keyword evidence="1" id="KW-0812">Transmembrane</keyword>
<protein>
    <submittedName>
        <fullName evidence="2">Uncharacterized protein</fullName>
    </submittedName>
</protein>
<evidence type="ECO:0000313" key="2">
    <source>
        <dbReference type="EMBL" id="CUS39206.1"/>
    </source>
</evidence>
<sequence length="73" mass="7858">MSERQSQDAHETDRRITIRWKVMLALGAVLIALGLFVDWPSPQEAGVPNTSSFLIILGGLLGAVGLLTALRGE</sequence>
<accession>A0A0S4LTI5</accession>
<dbReference type="EMBL" id="CZPZ01000034">
    <property type="protein sequence ID" value="CUS39206.1"/>
    <property type="molecule type" value="Genomic_DNA"/>
</dbReference>
<name>A0A0S4LTI5_9BACT</name>
<evidence type="ECO:0000313" key="3">
    <source>
        <dbReference type="Proteomes" id="UP000198736"/>
    </source>
</evidence>
<keyword evidence="1" id="KW-0472">Membrane</keyword>
<evidence type="ECO:0000256" key="1">
    <source>
        <dbReference type="SAM" id="Phobius"/>
    </source>
</evidence>
<organism evidence="2 3">
    <name type="scientific">Candidatus Nitrospira nitrificans</name>
    <dbReference type="NCBI Taxonomy" id="1742973"/>
    <lineage>
        <taxon>Bacteria</taxon>
        <taxon>Pseudomonadati</taxon>
        <taxon>Nitrospirota</taxon>
        <taxon>Nitrospiria</taxon>
        <taxon>Nitrospirales</taxon>
        <taxon>Nitrospiraceae</taxon>
        <taxon>Nitrospira</taxon>
    </lineage>
</organism>
<feature type="transmembrane region" description="Helical" evidence="1">
    <location>
        <begin position="51"/>
        <end position="70"/>
    </location>
</feature>
<dbReference type="Proteomes" id="UP000198736">
    <property type="component" value="Unassembled WGS sequence"/>
</dbReference>
<proteinExistence type="predicted"/>
<gene>
    <name evidence="2" type="ORF">COMA2_70024</name>
</gene>
<keyword evidence="3" id="KW-1185">Reference proteome</keyword>
<dbReference type="RefSeq" id="WP_090901416.1">
    <property type="nucleotide sequence ID" value="NZ_CZPZ01000034.1"/>
</dbReference>
<reference evidence="3" key="1">
    <citation type="submission" date="2015-10" db="EMBL/GenBank/DDBJ databases">
        <authorList>
            <person name="Luecker S."/>
            <person name="Luecker S."/>
        </authorList>
    </citation>
    <scope>NUCLEOTIDE SEQUENCE [LARGE SCALE GENOMIC DNA]</scope>
</reference>
<keyword evidence="1" id="KW-1133">Transmembrane helix</keyword>
<feature type="transmembrane region" description="Helical" evidence="1">
    <location>
        <begin position="20"/>
        <end position="39"/>
    </location>
</feature>